<dbReference type="Proteomes" id="UP001214898">
    <property type="component" value="Chromosome"/>
</dbReference>
<dbReference type="EMBL" id="CP120576">
    <property type="protein sequence ID" value="WEY85711.1"/>
    <property type="molecule type" value="Genomic_DNA"/>
</dbReference>
<dbReference type="Pfam" id="PF14301">
    <property type="entry name" value="DUF4376"/>
    <property type="match status" value="1"/>
</dbReference>
<organism evidence="2 4">
    <name type="scientific">Bacillus subtilis</name>
    <dbReference type="NCBI Taxonomy" id="1423"/>
    <lineage>
        <taxon>Bacteria</taxon>
        <taxon>Bacillati</taxon>
        <taxon>Bacillota</taxon>
        <taxon>Bacilli</taxon>
        <taxon>Bacillales</taxon>
        <taxon>Bacillaceae</taxon>
        <taxon>Bacillus</taxon>
    </lineage>
</organism>
<evidence type="ECO:0000259" key="1">
    <source>
        <dbReference type="Pfam" id="PF14301"/>
    </source>
</evidence>
<gene>
    <name evidence="3" type="ORF">P5633_05985</name>
    <name evidence="2" type="ORF">SC09_contig4orf00808</name>
</gene>
<dbReference type="Proteomes" id="UP000032247">
    <property type="component" value="Unassembled WGS sequence"/>
</dbReference>
<proteinExistence type="predicted"/>
<dbReference type="EMBL" id="JXBC01000013">
    <property type="protein sequence ID" value="KIU05879.1"/>
    <property type="molecule type" value="Genomic_DNA"/>
</dbReference>
<dbReference type="PATRIC" id="fig|1423.173.peg.4423"/>
<evidence type="ECO:0000313" key="2">
    <source>
        <dbReference type="EMBL" id="KIU05879.1"/>
    </source>
</evidence>
<protein>
    <recommendedName>
        <fullName evidence="1">DUF4376 domain-containing protein</fullName>
    </recommendedName>
</protein>
<feature type="domain" description="DUF4376" evidence="1">
    <location>
        <begin position="49"/>
        <end position="154"/>
    </location>
</feature>
<sequence length="159" mass="18376">MITRIEQQMLDEGISSFTQYDMNTLIVRIADKLGKLPYEITEDVILQHHKNLKNDLLSEACEEEIIKGFTASNGHVYRTNRDDQVNMIGQKGILDDTDSAEPIKWRTEDAGWIDHTKDEWLQVYKEAFDFKKSTLLKYASLKDQVNNATTHDEIVKITV</sequence>
<reference evidence="3" key="2">
    <citation type="submission" date="2023-03" db="EMBL/GenBank/DDBJ databases">
        <title>Complete genome sequences of 52 Bacillus and Priestia strains isolated from West-African fermentations and 26 reference strains from the DSMZ collection.</title>
        <authorList>
            <person name="Wiedenbein E.S."/>
            <person name="Canoy T.S."/>
            <person name="Hui Y."/>
            <person name="Parkouda C."/>
            <person name="Dawende C."/>
            <person name="Ametefe E."/>
            <person name="Jespersen L."/>
            <person name="Nielsen D.S."/>
        </authorList>
    </citation>
    <scope>NUCLEOTIDE SEQUENCE</scope>
    <source>
        <strain evidence="3">PRO56</strain>
    </source>
</reference>
<reference evidence="2 4" key="1">
    <citation type="submission" date="2014-12" db="EMBL/GenBank/DDBJ databases">
        <title>Comparative genome analysis of Bacillus coagulans HM-08, Clostridium butyricum HM-68, Bacillus subtilis HM-66 and Bacillus licheniformis BL-09.</title>
        <authorList>
            <person name="Zhang H."/>
        </authorList>
    </citation>
    <scope>NUCLEOTIDE SEQUENCE [LARGE SCALE GENOMIC DNA]</scope>
    <source>
        <strain evidence="2 4">HM-66</strain>
    </source>
</reference>
<accession>A0A0D1J0V5</accession>
<dbReference type="AlphaFoldDB" id="A0A0D1J0V5"/>
<evidence type="ECO:0000313" key="3">
    <source>
        <dbReference type="EMBL" id="WEY85711.1"/>
    </source>
</evidence>
<name>A0A0D1J0V5_BACIU</name>
<evidence type="ECO:0000313" key="4">
    <source>
        <dbReference type="Proteomes" id="UP000032247"/>
    </source>
</evidence>
<dbReference type="InterPro" id="IPR025484">
    <property type="entry name" value="DUF4376"/>
</dbReference>